<keyword evidence="2" id="KW-1133">Transmembrane helix</keyword>
<organism evidence="3 4">
    <name type="scientific">Temnothorax longispinosus</name>
    <dbReference type="NCBI Taxonomy" id="300112"/>
    <lineage>
        <taxon>Eukaryota</taxon>
        <taxon>Metazoa</taxon>
        <taxon>Ecdysozoa</taxon>
        <taxon>Arthropoda</taxon>
        <taxon>Hexapoda</taxon>
        <taxon>Insecta</taxon>
        <taxon>Pterygota</taxon>
        <taxon>Neoptera</taxon>
        <taxon>Endopterygota</taxon>
        <taxon>Hymenoptera</taxon>
        <taxon>Apocrita</taxon>
        <taxon>Aculeata</taxon>
        <taxon>Formicoidea</taxon>
        <taxon>Formicidae</taxon>
        <taxon>Myrmicinae</taxon>
        <taxon>Temnothorax</taxon>
    </lineage>
</organism>
<dbReference type="AlphaFoldDB" id="A0A4S2KIV5"/>
<name>A0A4S2KIV5_9HYME</name>
<dbReference type="EMBL" id="QBLH01002723">
    <property type="protein sequence ID" value="TGZ47618.1"/>
    <property type="molecule type" value="Genomic_DNA"/>
</dbReference>
<gene>
    <name evidence="3" type="ORF">DBV15_03443</name>
</gene>
<evidence type="ECO:0000256" key="1">
    <source>
        <dbReference type="SAM" id="MobiDB-lite"/>
    </source>
</evidence>
<keyword evidence="4" id="KW-1185">Reference proteome</keyword>
<protein>
    <submittedName>
        <fullName evidence="3">Uncharacterized protein</fullName>
    </submittedName>
</protein>
<feature type="compositionally biased region" description="Basic and acidic residues" evidence="1">
    <location>
        <begin position="101"/>
        <end position="115"/>
    </location>
</feature>
<evidence type="ECO:0000313" key="3">
    <source>
        <dbReference type="EMBL" id="TGZ47618.1"/>
    </source>
</evidence>
<proteinExistence type="predicted"/>
<accession>A0A4S2KIV5</accession>
<sequence>MRKAHTWPLLCHYLSATITATVAITIVTMTTTTAASRRRGCTHPIHVGVSLMCHYYQRLLLTQKRYKEVKELKKSRRGRRIKKKGRNSEREEKKNNKKRRTQEEDFKAETQDSLHARRLRTSKSGPRCVRAESKS</sequence>
<keyword evidence="2" id="KW-0472">Membrane</keyword>
<evidence type="ECO:0000313" key="4">
    <source>
        <dbReference type="Proteomes" id="UP000310200"/>
    </source>
</evidence>
<comment type="caution">
    <text evidence="3">The sequence shown here is derived from an EMBL/GenBank/DDBJ whole genome shotgun (WGS) entry which is preliminary data.</text>
</comment>
<keyword evidence="2" id="KW-0812">Transmembrane</keyword>
<dbReference type="Proteomes" id="UP000310200">
    <property type="component" value="Unassembled WGS sequence"/>
</dbReference>
<reference evidence="3 4" key="1">
    <citation type="journal article" date="2019" name="Philos. Trans. R. Soc. Lond., B, Biol. Sci.">
        <title>Ant behaviour and brain gene expression of defending hosts depend on the ecological success of the intruding social parasite.</title>
        <authorList>
            <person name="Kaur R."/>
            <person name="Stoldt M."/>
            <person name="Jongepier E."/>
            <person name="Feldmeyer B."/>
            <person name="Menzel F."/>
            <person name="Bornberg-Bauer E."/>
            <person name="Foitzik S."/>
        </authorList>
    </citation>
    <scope>NUCLEOTIDE SEQUENCE [LARGE SCALE GENOMIC DNA]</scope>
    <source>
        <tissue evidence="3">Whole body</tissue>
    </source>
</reference>
<feature type="region of interest" description="Disordered" evidence="1">
    <location>
        <begin position="71"/>
        <end position="135"/>
    </location>
</feature>
<feature type="compositionally biased region" description="Basic residues" evidence="1">
    <location>
        <begin position="73"/>
        <end position="85"/>
    </location>
</feature>
<evidence type="ECO:0000256" key="2">
    <source>
        <dbReference type="SAM" id="Phobius"/>
    </source>
</evidence>
<feature type="transmembrane region" description="Helical" evidence="2">
    <location>
        <begin position="6"/>
        <end position="29"/>
    </location>
</feature>